<dbReference type="OrthoDB" id="3364886at2759"/>
<sequence length="568" mass="61638">MSSNSTDYSLSTLLSSSPYTLAYSLPLFFVSLVLTFAGTFLTLDRTRAFAPRSDIRASAPASKGELARVEHRVRWLLLLEGGLGGLSSGYVFGVHLATFLALLLPSVTTSPKLTDKSFMAVWILAAVCCTFVAGRWRYAALLSAGIAGYSTLALALSVIIHPSLLTRIVLTAIFLPIGTILCLLPLPKYQHACMRVATSASGAFGVIVSIALLANVPSWSNVWERLWLSEGSGWGTAVEKGLSAGYCLILLIGAACDWLLGKKFGENPDEIWDQYLAEYAAGLPHAADRAGTFRPIRSFWERHFGHDRSGNKDVDISSSSDASLKRPLSSPDAKKRRPLAPAVPDALSSDVPKSYLKKHRKYRGGAFPGLRRKRDPIKFKPLAADDVSSSEEGSDFDPKENLPPFRRPYHRTNSSATLVTAKELASNPLKAKSGGARDAAAPEYSDYEDDVAYSSTEKDRDGPNWSPAFLRRHSLSTKSDTTASRTAVEHQSPSTLTSSRTPLDSYTVSVMPVPATPSLIRAIDRVSAAQRAAYSPPSSSTVSLHAGGLKWDSFWRDVRAKAKHENTQ</sequence>
<keyword evidence="4" id="KW-1185">Reference proteome</keyword>
<gene>
    <name evidence="3" type="ORF">WOLCODRAFT_131346</name>
</gene>
<proteinExistence type="predicted"/>
<feature type="transmembrane region" description="Helical" evidence="2">
    <location>
        <begin position="116"/>
        <end position="133"/>
    </location>
</feature>
<feature type="region of interest" description="Disordered" evidence="1">
    <location>
        <begin position="378"/>
        <end position="413"/>
    </location>
</feature>
<keyword evidence="2" id="KW-0472">Membrane</keyword>
<organism evidence="3 4">
    <name type="scientific">Wolfiporia cocos (strain MD-104)</name>
    <name type="common">Brown rot fungus</name>
    <dbReference type="NCBI Taxonomy" id="742152"/>
    <lineage>
        <taxon>Eukaryota</taxon>
        <taxon>Fungi</taxon>
        <taxon>Dikarya</taxon>
        <taxon>Basidiomycota</taxon>
        <taxon>Agaricomycotina</taxon>
        <taxon>Agaricomycetes</taxon>
        <taxon>Polyporales</taxon>
        <taxon>Phaeolaceae</taxon>
        <taxon>Wolfiporia</taxon>
    </lineage>
</organism>
<evidence type="ECO:0008006" key="5">
    <source>
        <dbReference type="Google" id="ProtNLM"/>
    </source>
</evidence>
<dbReference type="EMBL" id="KB468053">
    <property type="protein sequence ID" value="PCH40314.1"/>
    <property type="molecule type" value="Genomic_DNA"/>
</dbReference>
<protein>
    <recommendedName>
        <fullName evidence="5">DUF4203 domain-containing protein</fullName>
    </recommendedName>
</protein>
<keyword evidence="2" id="KW-1133">Transmembrane helix</keyword>
<feature type="transmembrane region" description="Helical" evidence="2">
    <location>
        <begin position="20"/>
        <end position="43"/>
    </location>
</feature>
<evidence type="ECO:0000256" key="2">
    <source>
        <dbReference type="SAM" id="Phobius"/>
    </source>
</evidence>
<dbReference type="Proteomes" id="UP000218811">
    <property type="component" value="Unassembled WGS sequence"/>
</dbReference>
<feature type="transmembrane region" description="Helical" evidence="2">
    <location>
        <begin position="75"/>
        <end position="104"/>
    </location>
</feature>
<reference evidence="3 4" key="1">
    <citation type="journal article" date="2012" name="Science">
        <title>The Paleozoic origin of enzymatic lignin decomposition reconstructed from 31 fungal genomes.</title>
        <authorList>
            <person name="Floudas D."/>
            <person name="Binder M."/>
            <person name="Riley R."/>
            <person name="Barry K."/>
            <person name="Blanchette R.A."/>
            <person name="Henrissat B."/>
            <person name="Martinez A.T."/>
            <person name="Otillar R."/>
            <person name="Spatafora J.W."/>
            <person name="Yadav J.S."/>
            <person name="Aerts A."/>
            <person name="Benoit I."/>
            <person name="Boyd A."/>
            <person name="Carlson A."/>
            <person name="Copeland A."/>
            <person name="Coutinho P.M."/>
            <person name="de Vries R.P."/>
            <person name="Ferreira P."/>
            <person name="Findley K."/>
            <person name="Foster B."/>
            <person name="Gaskell J."/>
            <person name="Glotzer D."/>
            <person name="Gorecki P."/>
            <person name="Heitman J."/>
            <person name="Hesse C."/>
            <person name="Hori C."/>
            <person name="Igarashi K."/>
            <person name="Jurgens J.A."/>
            <person name="Kallen N."/>
            <person name="Kersten P."/>
            <person name="Kohler A."/>
            <person name="Kuees U."/>
            <person name="Kumar T.K.A."/>
            <person name="Kuo A."/>
            <person name="LaButti K."/>
            <person name="Larrondo L.F."/>
            <person name="Lindquist E."/>
            <person name="Ling A."/>
            <person name="Lombard V."/>
            <person name="Lucas S."/>
            <person name="Lundell T."/>
            <person name="Martin R."/>
            <person name="McLaughlin D.J."/>
            <person name="Morgenstern I."/>
            <person name="Morin E."/>
            <person name="Murat C."/>
            <person name="Nagy L.G."/>
            <person name="Nolan M."/>
            <person name="Ohm R.A."/>
            <person name="Patyshakuliyeva A."/>
            <person name="Rokas A."/>
            <person name="Ruiz-Duenas F.J."/>
            <person name="Sabat G."/>
            <person name="Salamov A."/>
            <person name="Samejima M."/>
            <person name="Schmutz J."/>
            <person name="Slot J.C."/>
            <person name="St John F."/>
            <person name="Stenlid J."/>
            <person name="Sun H."/>
            <person name="Sun S."/>
            <person name="Syed K."/>
            <person name="Tsang A."/>
            <person name="Wiebenga A."/>
            <person name="Young D."/>
            <person name="Pisabarro A."/>
            <person name="Eastwood D.C."/>
            <person name="Martin F."/>
            <person name="Cullen D."/>
            <person name="Grigoriev I.V."/>
            <person name="Hibbett D.S."/>
        </authorList>
    </citation>
    <scope>NUCLEOTIDE SEQUENCE [LARGE SCALE GENOMIC DNA]</scope>
    <source>
        <strain evidence="3 4">MD-104</strain>
    </source>
</reference>
<keyword evidence="2" id="KW-0812">Transmembrane</keyword>
<feature type="compositionally biased region" description="Low complexity" evidence="1">
    <location>
        <begin position="492"/>
        <end position="502"/>
    </location>
</feature>
<feature type="region of interest" description="Disordered" evidence="1">
    <location>
        <begin position="311"/>
        <end position="346"/>
    </location>
</feature>
<feature type="transmembrane region" description="Helical" evidence="2">
    <location>
        <begin position="196"/>
        <end position="220"/>
    </location>
</feature>
<name>A0A2H3JUC0_WOLCO</name>
<evidence type="ECO:0000313" key="3">
    <source>
        <dbReference type="EMBL" id="PCH40314.1"/>
    </source>
</evidence>
<dbReference type="AlphaFoldDB" id="A0A2H3JUC0"/>
<feature type="region of interest" description="Disordered" evidence="1">
    <location>
        <begin position="451"/>
        <end position="502"/>
    </location>
</feature>
<feature type="transmembrane region" description="Helical" evidence="2">
    <location>
        <begin position="166"/>
        <end position="184"/>
    </location>
</feature>
<dbReference type="STRING" id="742152.A0A2H3JUC0"/>
<dbReference type="OMA" id="SFWARHF"/>
<evidence type="ECO:0000313" key="4">
    <source>
        <dbReference type="Proteomes" id="UP000218811"/>
    </source>
</evidence>
<evidence type="ECO:0000256" key="1">
    <source>
        <dbReference type="SAM" id="MobiDB-lite"/>
    </source>
</evidence>
<accession>A0A2H3JUC0</accession>
<feature type="transmembrane region" description="Helical" evidence="2">
    <location>
        <begin position="140"/>
        <end position="160"/>
    </location>
</feature>
<feature type="compositionally biased region" description="Polar residues" evidence="1">
    <location>
        <begin position="476"/>
        <end position="491"/>
    </location>
</feature>